<evidence type="ECO:0008006" key="3">
    <source>
        <dbReference type="Google" id="ProtNLM"/>
    </source>
</evidence>
<protein>
    <recommendedName>
        <fullName evidence="3">Transmembrane cytochrome oxidase associated protein</fullName>
    </recommendedName>
</protein>
<name>A0ABS7EFW2_9GAMM</name>
<evidence type="ECO:0000313" key="1">
    <source>
        <dbReference type="EMBL" id="MBW8191239.1"/>
    </source>
</evidence>
<comment type="caution">
    <text evidence="1">The sequence shown here is derived from an EMBL/GenBank/DDBJ whole genome shotgun (WGS) entry which is preliminary data.</text>
</comment>
<reference evidence="1" key="1">
    <citation type="submission" date="2021-07" db="EMBL/GenBank/DDBJ databases">
        <title>Neiella marina sp. nov., isolated from the intestinal content of sea cucumber Apostichopus japonicus.</title>
        <authorList>
            <person name="Bai X."/>
        </authorList>
    </citation>
    <scope>NUCLEOTIDE SEQUENCE</scope>
    <source>
        <strain evidence="1">126</strain>
    </source>
</reference>
<gene>
    <name evidence="1" type="ORF">K0504_09340</name>
</gene>
<dbReference type="EMBL" id="JAHZSS010000009">
    <property type="protein sequence ID" value="MBW8191239.1"/>
    <property type="molecule type" value="Genomic_DNA"/>
</dbReference>
<dbReference type="RefSeq" id="WP_220103919.1">
    <property type="nucleotide sequence ID" value="NZ_JAHZSS010000009.1"/>
</dbReference>
<accession>A0ABS7EFW2</accession>
<proteinExistence type="predicted"/>
<organism evidence="1 2">
    <name type="scientific">Neiella holothuriorum</name>
    <dbReference type="NCBI Taxonomy" id="2870530"/>
    <lineage>
        <taxon>Bacteria</taxon>
        <taxon>Pseudomonadati</taxon>
        <taxon>Pseudomonadota</taxon>
        <taxon>Gammaproteobacteria</taxon>
        <taxon>Alteromonadales</taxon>
        <taxon>Echinimonadaceae</taxon>
        <taxon>Neiella</taxon>
    </lineage>
</organism>
<sequence>MKALTSAQRTLLLVLLVFAAPVICAYLILRLGWFTGGVTAHGEMLMPPVERVQWRQSDWQREWALIGICEQQCEPMQSYLQRIKLTLGQYQNRVVVLSVGEQAPKSAANHAEQQLYWRNELPDLPANWQAAGTILIMDPLGHIMLAYPPTPMEQAAEQGRGVKSDLYKMLKLSRVS</sequence>
<dbReference type="Proteomes" id="UP001166251">
    <property type="component" value="Unassembled WGS sequence"/>
</dbReference>
<keyword evidence="2" id="KW-1185">Reference proteome</keyword>
<evidence type="ECO:0000313" key="2">
    <source>
        <dbReference type="Proteomes" id="UP001166251"/>
    </source>
</evidence>